<evidence type="ECO:0000256" key="8">
    <source>
        <dbReference type="ARBA" id="ARBA00022692"/>
    </source>
</evidence>
<feature type="transmembrane region" description="Helical" evidence="35">
    <location>
        <begin position="1327"/>
        <end position="1344"/>
    </location>
</feature>
<evidence type="ECO:0000256" key="27">
    <source>
        <dbReference type="ARBA" id="ARBA00048088"/>
    </source>
</evidence>
<keyword evidence="16" id="KW-0443">Lipid metabolism</keyword>
<dbReference type="InterPro" id="IPR036640">
    <property type="entry name" value="ABC1_TM_sf"/>
</dbReference>
<evidence type="ECO:0000256" key="33">
    <source>
        <dbReference type="RuleBase" id="RU361177"/>
    </source>
</evidence>
<evidence type="ECO:0000259" key="36">
    <source>
        <dbReference type="PROSITE" id="PS50929"/>
    </source>
</evidence>
<dbReference type="Gene3D" id="3.40.50.12780">
    <property type="entry name" value="N-terminal domain of ligase-like"/>
    <property type="match status" value="1"/>
</dbReference>
<dbReference type="InterPro" id="IPR025110">
    <property type="entry name" value="AMP-bd_C"/>
</dbReference>
<evidence type="ECO:0000256" key="29">
    <source>
        <dbReference type="ARBA" id="ARBA00048989"/>
    </source>
</evidence>
<dbReference type="PANTHER" id="PTHR23023">
    <property type="entry name" value="DIMETHYLANILINE MONOOXYGENASE"/>
    <property type="match status" value="1"/>
</dbReference>
<dbReference type="EMBL" id="CAJPIZ010000538">
    <property type="protein sequence ID" value="CAG2101690.1"/>
    <property type="molecule type" value="Genomic_DNA"/>
</dbReference>
<feature type="region of interest" description="Disordered" evidence="34">
    <location>
        <begin position="1548"/>
        <end position="1569"/>
    </location>
</feature>
<protein>
    <recommendedName>
        <fullName evidence="33">Flavin-containing monooxygenase</fullName>
        <ecNumber evidence="33">1.-.-.-</ecNumber>
    </recommendedName>
</protein>
<evidence type="ECO:0000313" key="38">
    <source>
        <dbReference type="Proteomes" id="UP000759131"/>
    </source>
</evidence>
<comment type="catalytic activity">
    <reaction evidence="26">
        <text>hypotaurine + NADPH + O2 + H(+) = taurine + NADP(+) + H2O</text>
        <dbReference type="Rhea" id="RHEA:69819"/>
        <dbReference type="ChEBI" id="CHEBI:15377"/>
        <dbReference type="ChEBI" id="CHEBI:15378"/>
        <dbReference type="ChEBI" id="CHEBI:15379"/>
        <dbReference type="ChEBI" id="CHEBI:57783"/>
        <dbReference type="ChEBI" id="CHEBI:57853"/>
        <dbReference type="ChEBI" id="CHEBI:58349"/>
        <dbReference type="ChEBI" id="CHEBI:507393"/>
        <dbReference type="EC" id="1.14.13.8"/>
    </reaction>
    <physiologicalReaction direction="left-to-right" evidence="26">
        <dbReference type="Rhea" id="RHEA:69820"/>
    </physiologicalReaction>
</comment>
<keyword evidence="8 35" id="KW-0812">Transmembrane</keyword>
<dbReference type="InterPro" id="IPR002257">
    <property type="entry name" value="Flavin_mOase_5"/>
</dbReference>
<evidence type="ECO:0000256" key="32">
    <source>
        <dbReference type="ARBA" id="ARBA00049475"/>
    </source>
</evidence>
<feature type="transmembrane region" description="Helical" evidence="35">
    <location>
        <begin position="1417"/>
        <end position="1435"/>
    </location>
</feature>
<dbReference type="InterPro" id="IPR042099">
    <property type="entry name" value="ANL_N_sf"/>
</dbReference>
<comment type="catalytic activity">
    <reaction evidence="30">
        <text>heptan-4-one + NADPH + O2 + H(+) = propyl butanoate + NADP(+) + H2O</text>
        <dbReference type="Rhea" id="RHEA:54852"/>
        <dbReference type="ChEBI" id="CHEBI:15377"/>
        <dbReference type="ChEBI" id="CHEBI:15378"/>
        <dbReference type="ChEBI" id="CHEBI:15379"/>
        <dbReference type="ChEBI" id="CHEBI:57783"/>
        <dbReference type="ChEBI" id="CHEBI:58349"/>
        <dbReference type="ChEBI" id="CHEBI:89484"/>
        <dbReference type="ChEBI" id="CHEBI:89719"/>
    </reaction>
    <physiologicalReaction direction="left-to-right" evidence="30">
        <dbReference type="Rhea" id="RHEA:54853"/>
    </physiologicalReaction>
</comment>
<dbReference type="InterPro" id="IPR000873">
    <property type="entry name" value="AMP-dep_synth/lig_dom"/>
</dbReference>
<dbReference type="FunFam" id="3.50.50.60:FF:000159">
    <property type="entry name" value="Dimethylaniline monooxygenase [N-oxide-forming]"/>
    <property type="match status" value="1"/>
</dbReference>
<dbReference type="GO" id="GO:0005789">
    <property type="term" value="C:endoplasmic reticulum membrane"/>
    <property type="evidence" value="ECO:0007669"/>
    <property type="project" value="UniProtKB-SubCell"/>
</dbReference>
<keyword evidence="6" id="KW-0597">Phosphoprotein</keyword>
<dbReference type="InterPro" id="IPR020845">
    <property type="entry name" value="AMP-binding_CS"/>
</dbReference>
<dbReference type="InterPro" id="IPR000620">
    <property type="entry name" value="EamA_dom"/>
</dbReference>
<dbReference type="EC" id="1.-.-.-" evidence="33"/>
<evidence type="ECO:0000256" key="13">
    <source>
        <dbReference type="ARBA" id="ARBA00022989"/>
    </source>
</evidence>
<dbReference type="InterPro" id="IPR020946">
    <property type="entry name" value="Flavin_mOase-like"/>
</dbReference>
<keyword evidence="10 33" id="KW-0274">FAD</keyword>
<evidence type="ECO:0000256" key="16">
    <source>
        <dbReference type="ARBA" id="ARBA00023098"/>
    </source>
</evidence>
<gene>
    <name evidence="37" type="ORF">OSB1V03_LOCUS1732</name>
</gene>
<dbReference type="EMBL" id="OC855113">
    <property type="protein sequence ID" value="CAD7621260.1"/>
    <property type="molecule type" value="Genomic_DNA"/>
</dbReference>
<evidence type="ECO:0000256" key="34">
    <source>
        <dbReference type="SAM" id="MobiDB-lite"/>
    </source>
</evidence>
<keyword evidence="15 33" id="KW-0503">Monooxygenase</keyword>
<feature type="transmembrane region" description="Helical" evidence="35">
    <location>
        <begin position="1447"/>
        <end position="1463"/>
    </location>
</feature>
<dbReference type="GO" id="GO:0034899">
    <property type="term" value="F:trimethylamine monooxygenase activity"/>
    <property type="evidence" value="ECO:0007669"/>
    <property type="project" value="UniProtKB-EC"/>
</dbReference>
<comment type="function">
    <text evidence="18">Acts as a Baeyer-Villiger monooxygenase on a broad range of substrates. Catalyzes the insertion of an oxygen atom into a carbon-carbon bond adjacent to a carbonyl, which converts ketones to esters. Active on diverse carbonyl compounds, whereas soft nucleophiles are mostly non- or poorly reactive. In contrast with other forms of FMO it is non- or poorly active on 'classical' substrates such as drugs, pesticides, and dietary components containing soft nucleophilic heteroatoms. Able to oxidize drug molecules bearing a carbonyl group on an aliphatic chain, such as nabumetone and pentoxifylline. Also, in the absence of substrates, shows slow but yet significant NADPH oxidase activity. Acts as a positive modulator of cholesterol biosynthesis as well as glucose homeostasis, promoting metabolic aging via pleiotropic effects.</text>
</comment>
<keyword evidence="38" id="KW-1185">Reference proteome</keyword>
<comment type="catalytic activity">
    <reaction evidence="31">
        <text>N,N-dimethylaniline + NADPH + O2 + H(+) = N,N-dimethylaniline N-oxide + NADP(+) + H2O</text>
        <dbReference type="Rhea" id="RHEA:24468"/>
        <dbReference type="ChEBI" id="CHEBI:15377"/>
        <dbReference type="ChEBI" id="CHEBI:15378"/>
        <dbReference type="ChEBI" id="CHEBI:15379"/>
        <dbReference type="ChEBI" id="CHEBI:16269"/>
        <dbReference type="ChEBI" id="CHEBI:17735"/>
        <dbReference type="ChEBI" id="CHEBI:57783"/>
        <dbReference type="ChEBI" id="CHEBI:58349"/>
        <dbReference type="EC" id="1.14.13.8"/>
    </reaction>
    <physiologicalReaction direction="left-to-right" evidence="31">
        <dbReference type="Rhea" id="RHEA:24469"/>
    </physiologicalReaction>
</comment>
<comment type="catalytic activity">
    <reaction evidence="29">
        <text>(2E)-geranial + NADPH + O2 + H(+) = (1E)-2,6-dimethylhepta-1,5-dien-1-yl formate + NADP(+) + H2O</text>
        <dbReference type="Rhea" id="RHEA:54860"/>
        <dbReference type="ChEBI" id="CHEBI:15377"/>
        <dbReference type="ChEBI" id="CHEBI:15378"/>
        <dbReference type="ChEBI" id="CHEBI:15379"/>
        <dbReference type="ChEBI" id="CHEBI:16980"/>
        <dbReference type="ChEBI" id="CHEBI:57783"/>
        <dbReference type="ChEBI" id="CHEBI:58349"/>
        <dbReference type="ChEBI" id="CHEBI:138375"/>
    </reaction>
    <physiologicalReaction direction="left-to-right" evidence="29">
        <dbReference type="Rhea" id="RHEA:54861"/>
    </physiologicalReaction>
</comment>
<dbReference type="SUPFAM" id="SSF90123">
    <property type="entry name" value="ABC transporter transmembrane region"/>
    <property type="match status" value="1"/>
</dbReference>
<dbReference type="PRINTS" id="PR01125">
    <property type="entry name" value="FMOXYGENASE5"/>
</dbReference>
<evidence type="ECO:0000256" key="5">
    <source>
        <dbReference type="ARBA" id="ARBA00022481"/>
    </source>
</evidence>
<dbReference type="GO" id="GO:0050661">
    <property type="term" value="F:NADP binding"/>
    <property type="evidence" value="ECO:0007669"/>
    <property type="project" value="InterPro"/>
</dbReference>
<comment type="cofactor">
    <cofactor evidence="1 33">
        <name>FAD</name>
        <dbReference type="ChEBI" id="CHEBI:57692"/>
    </cofactor>
</comment>
<comment type="catalytic activity">
    <reaction evidence="24">
        <text>NADPH + O2 + H(+) = H2O2 + NADP(+)</text>
        <dbReference type="Rhea" id="RHEA:11260"/>
        <dbReference type="ChEBI" id="CHEBI:15378"/>
        <dbReference type="ChEBI" id="CHEBI:15379"/>
        <dbReference type="ChEBI" id="CHEBI:16240"/>
        <dbReference type="ChEBI" id="CHEBI:57783"/>
        <dbReference type="ChEBI" id="CHEBI:58349"/>
        <dbReference type="EC" id="1.6.3.1"/>
    </reaction>
    <physiologicalReaction direction="left-to-right" evidence="24">
        <dbReference type="Rhea" id="RHEA:11261"/>
    </physiologicalReaction>
</comment>
<evidence type="ECO:0000256" key="22">
    <source>
        <dbReference type="ARBA" id="ARBA00047574"/>
    </source>
</evidence>
<dbReference type="SUPFAM" id="SSF103481">
    <property type="entry name" value="Multidrug resistance efflux transporter EmrE"/>
    <property type="match status" value="2"/>
</dbReference>
<feature type="transmembrane region" description="Helical" evidence="35">
    <location>
        <begin position="1386"/>
        <end position="1405"/>
    </location>
</feature>
<evidence type="ECO:0000256" key="4">
    <source>
        <dbReference type="ARBA" id="ARBA00009183"/>
    </source>
</evidence>
<dbReference type="GO" id="GO:0140359">
    <property type="term" value="F:ABC-type transporter activity"/>
    <property type="evidence" value="ECO:0007669"/>
    <property type="project" value="InterPro"/>
</dbReference>
<dbReference type="GO" id="GO:0004499">
    <property type="term" value="F:N,N-dimethylaniline monooxygenase activity"/>
    <property type="evidence" value="ECO:0007669"/>
    <property type="project" value="InterPro"/>
</dbReference>
<dbReference type="PROSITE" id="PS51257">
    <property type="entry name" value="PROKAR_LIPOPROTEIN"/>
    <property type="match status" value="1"/>
</dbReference>
<dbReference type="Gene3D" id="3.30.300.30">
    <property type="match status" value="1"/>
</dbReference>
<dbReference type="Gene3D" id="1.20.1560.10">
    <property type="entry name" value="ABC transporter type 1, transmembrane domain"/>
    <property type="match status" value="1"/>
</dbReference>
<dbReference type="PRINTS" id="PR00370">
    <property type="entry name" value="FMOXYGENASE"/>
</dbReference>
<keyword evidence="9" id="KW-0256">Endoplasmic reticulum</keyword>
<dbReference type="Gene3D" id="3.50.50.60">
    <property type="entry name" value="FAD/NAD(P)-binding domain"/>
    <property type="match status" value="1"/>
</dbReference>
<comment type="catalytic activity">
    <reaction evidence="28">
        <text>octan-3-one + NADPH + O2 + H(+) = ethyl hexanoate + NADP(+) + H2O</text>
        <dbReference type="Rhea" id="RHEA:54856"/>
        <dbReference type="ChEBI" id="CHEBI:15377"/>
        <dbReference type="ChEBI" id="CHEBI:15378"/>
        <dbReference type="ChEBI" id="CHEBI:15379"/>
        <dbReference type="ChEBI" id="CHEBI:57783"/>
        <dbReference type="ChEBI" id="CHEBI:58349"/>
        <dbReference type="ChEBI" id="CHEBI:80946"/>
        <dbReference type="ChEBI" id="CHEBI:86055"/>
    </reaction>
    <physiologicalReaction direction="left-to-right" evidence="28">
        <dbReference type="Rhea" id="RHEA:54857"/>
    </physiologicalReaction>
</comment>
<organism evidence="37">
    <name type="scientific">Medioppia subpectinata</name>
    <dbReference type="NCBI Taxonomy" id="1979941"/>
    <lineage>
        <taxon>Eukaryota</taxon>
        <taxon>Metazoa</taxon>
        <taxon>Ecdysozoa</taxon>
        <taxon>Arthropoda</taxon>
        <taxon>Chelicerata</taxon>
        <taxon>Arachnida</taxon>
        <taxon>Acari</taxon>
        <taxon>Acariformes</taxon>
        <taxon>Sarcoptiformes</taxon>
        <taxon>Oribatida</taxon>
        <taxon>Brachypylina</taxon>
        <taxon>Oppioidea</taxon>
        <taxon>Oppiidae</taxon>
        <taxon>Medioppia</taxon>
    </lineage>
</organism>
<dbReference type="Pfam" id="PF00501">
    <property type="entry name" value="AMP-binding"/>
    <property type="match status" value="1"/>
</dbReference>
<name>A0A7R9KFM4_9ACAR</name>
<dbReference type="InterPro" id="IPR037185">
    <property type="entry name" value="EmrE-like"/>
</dbReference>
<dbReference type="Proteomes" id="UP000759131">
    <property type="component" value="Unassembled WGS sequence"/>
</dbReference>
<dbReference type="SUPFAM" id="SSF56801">
    <property type="entry name" value="Acetyl-CoA synthetase-like"/>
    <property type="match status" value="1"/>
</dbReference>
<keyword evidence="12" id="KW-0521">NADP</keyword>
<dbReference type="GO" id="GO:0005524">
    <property type="term" value="F:ATP binding"/>
    <property type="evidence" value="ECO:0007669"/>
    <property type="project" value="InterPro"/>
</dbReference>
<evidence type="ECO:0000256" key="18">
    <source>
        <dbReference type="ARBA" id="ARBA00045722"/>
    </source>
</evidence>
<keyword evidence="17 35" id="KW-0472">Membrane</keyword>
<evidence type="ECO:0000256" key="6">
    <source>
        <dbReference type="ARBA" id="ARBA00022553"/>
    </source>
</evidence>
<dbReference type="InterPro" id="IPR036188">
    <property type="entry name" value="FAD/NAD-bd_sf"/>
</dbReference>
<dbReference type="GO" id="GO:0006629">
    <property type="term" value="P:lipid metabolic process"/>
    <property type="evidence" value="ECO:0007669"/>
    <property type="project" value="UniProtKB-KW"/>
</dbReference>
<comment type="catalytic activity">
    <reaction evidence="21">
        <text>hexan-3-one + NADPH + O2 + H(+) = propyl propanoate + NADP(+) + H2O</text>
        <dbReference type="Rhea" id="RHEA:54848"/>
        <dbReference type="ChEBI" id="CHEBI:15377"/>
        <dbReference type="ChEBI" id="CHEBI:15378"/>
        <dbReference type="ChEBI" id="CHEBI:15379"/>
        <dbReference type="ChEBI" id="CHEBI:57783"/>
        <dbReference type="ChEBI" id="CHEBI:58349"/>
        <dbReference type="ChEBI" id="CHEBI:89828"/>
        <dbReference type="ChEBI" id="CHEBI:89891"/>
    </reaction>
    <physiologicalReaction direction="left-to-right" evidence="21">
        <dbReference type="Rhea" id="RHEA:54849"/>
    </physiologicalReaction>
</comment>
<comment type="catalytic activity">
    <reaction evidence="25">
        <text>hexan-3-one + NADPH + O2 + H(+) = ethyl butanoate + NADP(+) + H2O</text>
        <dbReference type="Rhea" id="RHEA:54844"/>
        <dbReference type="ChEBI" id="CHEBI:15377"/>
        <dbReference type="ChEBI" id="CHEBI:15378"/>
        <dbReference type="ChEBI" id="CHEBI:15379"/>
        <dbReference type="ChEBI" id="CHEBI:57783"/>
        <dbReference type="ChEBI" id="CHEBI:58349"/>
        <dbReference type="ChEBI" id="CHEBI:88764"/>
        <dbReference type="ChEBI" id="CHEBI:89891"/>
    </reaction>
    <physiologicalReaction direction="left-to-right" evidence="25">
        <dbReference type="Rhea" id="RHEA:54845"/>
    </physiologicalReaction>
</comment>
<evidence type="ECO:0000256" key="25">
    <source>
        <dbReference type="ARBA" id="ARBA00047977"/>
    </source>
</evidence>
<keyword evidence="13 35" id="KW-1133">Transmembrane helix</keyword>
<dbReference type="Pfam" id="PF13193">
    <property type="entry name" value="AMP-binding_C"/>
    <property type="match status" value="1"/>
</dbReference>
<comment type="similarity">
    <text evidence="4 33">Belongs to the FMO family.</text>
</comment>
<evidence type="ECO:0000256" key="10">
    <source>
        <dbReference type="ARBA" id="ARBA00022827"/>
    </source>
</evidence>
<dbReference type="InterPro" id="IPR050346">
    <property type="entry name" value="FMO-like"/>
</dbReference>
<comment type="subcellular location">
    <subcellularLocation>
        <location evidence="2">Endoplasmic reticulum membrane</location>
        <topology evidence="2">Single-pass membrane protein</topology>
    </subcellularLocation>
    <subcellularLocation>
        <location evidence="3">Microsome membrane</location>
    </subcellularLocation>
</comment>
<keyword evidence="5" id="KW-0488">Methylation</keyword>
<evidence type="ECO:0000313" key="37">
    <source>
        <dbReference type="EMBL" id="CAD7621260.1"/>
    </source>
</evidence>
<dbReference type="SUPFAM" id="SSF51905">
    <property type="entry name" value="FAD/NAD(P)-binding domain"/>
    <property type="match status" value="2"/>
</dbReference>
<evidence type="ECO:0000256" key="21">
    <source>
        <dbReference type="ARBA" id="ARBA00047426"/>
    </source>
</evidence>
<evidence type="ECO:0000256" key="17">
    <source>
        <dbReference type="ARBA" id="ARBA00023136"/>
    </source>
</evidence>
<dbReference type="Gene3D" id="3.40.50.300">
    <property type="entry name" value="P-loop containing nucleotide triphosphate hydrolases"/>
    <property type="match status" value="1"/>
</dbReference>
<feature type="domain" description="ABC transmembrane type-1" evidence="36">
    <location>
        <begin position="1190"/>
        <end position="1270"/>
    </location>
</feature>
<keyword evidence="11" id="KW-0492">Microsome</keyword>
<evidence type="ECO:0000256" key="3">
    <source>
        <dbReference type="ARBA" id="ARBA00004524"/>
    </source>
</evidence>
<comment type="catalytic activity">
    <reaction evidence="27">
        <text>trimethylamine + NADPH + O2 = trimethylamine N-oxide + NADP(+) + H2O</text>
        <dbReference type="Rhea" id="RHEA:31979"/>
        <dbReference type="ChEBI" id="CHEBI:15377"/>
        <dbReference type="ChEBI" id="CHEBI:15379"/>
        <dbReference type="ChEBI" id="CHEBI:15724"/>
        <dbReference type="ChEBI" id="CHEBI:57783"/>
        <dbReference type="ChEBI" id="CHEBI:58349"/>
        <dbReference type="ChEBI" id="CHEBI:58389"/>
        <dbReference type="EC" id="1.14.13.148"/>
    </reaction>
    <physiologicalReaction direction="left-to-right" evidence="27">
        <dbReference type="Rhea" id="RHEA:31980"/>
    </physiologicalReaction>
</comment>
<evidence type="ECO:0000256" key="20">
    <source>
        <dbReference type="ARBA" id="ARBA00047338"/>
    </source>
</evidence>
<dbReference type="OrthoDB" id="66881at2759"/>
<feature type="transmembrane region" description="Helical" evidence="35">
    <location>
        <begin position="1299"/>
        <end position="1320"/>
    </location>
</feature>
<evidence type="ECO:0000256" key="12">
    <source>
        <dbReference type="ARBA" id="ARBA00022857"/>
    </source>
</evidence>
<evidence type="ECO:0000256" key="35">
    <source>
        <dbReference type="SAM" id="Phobius"/>
    </source>
</evidence>
<dbReference type="GO" id="GO:0016174">
    <property type="term" value="F:NAD(P)H oxidase H2O2-forming activity"/>
    <property type="evidence" value="ECO:0007669"/>
    <property type="project" value="UniProtKB-EC"/>
</dbReference>
<feature type="transmembrane region" description="Helical" evidence="35">
    <location>
        <begin position="1198"/>
        <end position="1220"/>
    </location>
</feature>
<dbReference type="InterPro" id="IPR011527">
    <property type="entry name" value="ABC1_TM_dom"/>
</dbReference>
<comment type="catalytic activity">
    <reaction evidence="32">
        <text>octan-3-one + NADPH + O2 + H(+) = pentyl propanoate + NADP(+) + H2O</text>
        <dbReference type="Rhea" id="RHEA:54840"/>
        <dbReference type="ChEBI" id="CHEBI:15377"/>
        <dbReference type="ChEBI" id="CHEBI:15378"/>
        <dbReference type="ChEBI" id="CHEBI:15379"/>
        <dbReference type="ChEBI" id="CHEBI:57783"/>
        <dbReference type="ChEBI" id="CHEBI:58349"/>
        <dbReference type="ChEBI" id="CHEBI:80946"/>
        <dbReference type="ChEBI" id="CHEBI:87373"/>
    </reaction>
    <physiologicalReaction direction="left-to-right" evidence="32">
        <dbReference type="Rhea" id="RHEA:54841"/>
    </physiologicalReaction>
</comment>
<comment type="catalytic activity">
    <reaction evidence="22">
        <text>heptan-2-one + NADPH + O2 + H(+) = pentyl acetate + NADP(+) + H2O</text>
        <dbReference type="Rhea" id="RHEA:54836"/>
        <dbReference type="ChEBI" id="CHEBI:5672"/>
        <dbReference type="ChEBI" id="CHEBI:15377"/>
        <dbReference type="ChEBI" id="CHEBI:15378"/>
        <dbReference type="ChEBI" id="CHEBI:15379"/>
        <dbReference type="ChEBI" id="CHEBI:57783"/>
        <dbReference type="ChEBI" id="CHEBI:58349"/>
        <dbReference type="ChEBI" id="CHEBI:87362"/>
    </reaction>
    <physiologicalReaction direction="left-to-right" evidence="22">
        <dbReference type="Rhea" id="RHEA:54837"/>
    </physiologicalReaction>
</comment>
<feature type="transmembrane region" description="Helical" evidence="35">
    <location>
        <begin position="1501"/>
        <end position="1523"/>
    </location>
</feature>
<dbReference type="PROSITE" id="PS00455">
    <property type="entry name" value="AMP_BINDING"/>
    <property type="match status" value="1"/>
</dbReference>
<evidence type="ECO:0000256" key="2">
    <source>
        <dbReference type="ARBA" id="ARBA00004389"/>
    </source>
</evidence>
<evidence type="ECO:0000256" key="28">
    <source>
        <dbReference type="ARBA" id="ARBA00048459"/>
    </source>
</evidence>
<evidence type="ECO:0000256" key="31">
    <source>
        <dbReference type="ARBA" id="ARBA00049443"/>
    </source>
</evidence>
<accession>A0A7R9KFM4</accession>
<reference evidence="37" key="1">
    <citation type="submission" date="2020-11" db="EMBL/GenBank/DDBJ databases">
        <authorList>
            <person name="Tran Van P."/>
        </authorList>
    </citation>
    <scope>NUCLEOTIDE SEQUENCE</scope>
</reference>
<sequence>MADKTIRIGIIGGGASGATACKACLEEGFEPLVLEKSSYTGGLWRYHDEDIDGVASVAKSTIINSSKEMSAFSDFPPPKEFPNYMHNTKMVKYFDLYGEKFGYESYVKFRHDVIGLEPNGDYDSTGRWKLTARDNNNEGKVTDYVVDGVMVCTGHHVQPVSPTFKDQHLFNGQIVHTHSFKRPDPYVDKRVVVVGVGNSGGDAAVELSSVSDKVYLSTRRGTWISNRVGANGRPSDINFIKRTSNLLFSYLPYNTVCSVMESAANKRVDHEKYQLKPKHRILSQHVFVNDALPNRILSGTVVVKGDITRFTPNGVIFEGDSEETPCDVVLLATGYKLTFPFISQDLIPTPNNKVELFKYVFSPGLAHPKTLAFISLIQPIGAILPIGEMQCRWFAQLMAGKRSLPSRQDMLADIAAKRHAMKRYYESERHTIQVDWLNFMDELAQQVGVKPNLLKYFIYDRELWRALVFGPALPYQYRLDGPHSWSGAREAILSVEERIAAPLATRQPGARKNTDSLVRGRVSYAPQESWAFIASVRQNILFGSQYNDDKYNRVVKLIQCNFSIGNGQLHGKSVSYRECFSKGGSVIRIETPKYISNPFLQKRCSPKISSPKRGCTIDACLKSKWLTAGELIGSAQAVATALLNRGLTKQDMIVTFANNSAEHSVLVFAAIFLGITLYPIGPVANVHELRTLLPTLGPITLLTDRDKSIIVDKVLADKTVKIQSKLTVMLDGEGRDDTYVSFSKLLAECSDRKLARVPHFPVDPLTDICIMLQSSGTSGVPKSVRLSHRAFVATIYCNIYDRSHHLDPTIFSAVTTFGSISGQMFLFSYVLMGATVVMYSRVSEEVILDSVKKYGINTMFMTPFLCSRLVSEGYFRTYDLSSVQLIMCGGAALPAPVAELLVNQYGVNLHEGYGMTEYGPITHWISAERWHFTPGSVGQPSRNTEIKVVDTNTGHSLPANTEGLICVRGPKLFTGYLNIESSDDIDCEGWLRTGDIGHYDEKHRLFITDRIKELIKWTTVQVSPTELELFLQTHPAVAEVAVIGVSHRTETQWPRAYVMRRPGYTTTAQELCQYVSDSMGFQKRLRAGVVFIDRIPRTNIAKRCQTYRNFLWVWSLLIQAHKKDLEFSDLYRCPKSDETHLVRQKLQIYFNDDPNTSQLWATWAAVATCSKVGVRIRAACCALIYRKASIVLYLLWTYLRWACLAGMGILVLFIPFQVLMGRMFRSIRQKTAKLTDSRIRLMQEIIAGMRVIKMYAWEQPFAQLVANTRKCIFQFIPFFIITVWKKYPVFGEPGHRWDLFIRCITGTTSLITLYTSYRLMPLSDSTTIYQASPIFVTVFAYLILRDRPNVVQLITGVITVIGVFIISKPEFIFGSDGPDKYDKRSIGLVLSLTAAITSALSLINLRKLKSTPVPVVVMWYSVAVVVIGGSVLPILDRWILPSGIRQWGLLAAIGAAGVLNQYFQTTAFKYESPGPISVTRSFNIVLAFIWEMTIFHEPVQWQSITGAVLISSCVVMTAVYKIYQECPKRFEKFLKPVFRMCRKGNGHKDSDGNPSDCNNNSKLQLGTSDGQLSDTINTISISLSI</sequence>
<evidence type="ECO:0000256" key="19">
    <source>
        <dbReference type="ARBA" id="ARBA00045957"/>
    </source>
</evidence>
<keyword evidence="14 33" id="KW-0560">Oxidoreductase</keyword>
<evidence type="ECO:0000256" key="23">
    <source>
        <dbReference type="ARBA" id="ARBA00047855"/>
    </source>
</evidence>
<evidence type="ECO:0000256" key="7">
    <source>
        <dbReference type="ARBA" id="ARBA00022630"/>
    </source>
</evidence>
<feature type="compositionally biased region" description="Polar residues" evidence="34">
    <location>
        <begin position="1552"/>
        <end position="1569"/>
    </location>
</feature>
<dbReference type="InterPro" id="IPR027417">
    <property type="entry name" value="P-loop_NTPase"/>
</dbReference>
<dbReference type="GO" id="GO:0050660">
    <property type="term" value="F:flavin adenine dinucleotide binding"/>
    <property type="evidence" value="ECO:0007669"/>
    <property type="project" value="InterPro"/>
</dbReference>
<dbReference type="InterPro" id="IPR000960">
    <property type="entry name" value="Flavin_mOase"/>
</dbReference>
<evidence type="ECO:0000256" key="15">
    <source>
        <dbReference type="ARBA" id="ARBA00023033"/>
    </source>
</evidence>
<dbReference type="Pfam" id="PF00892">
    <property type="entry name" value="EamA"/>
    <property type="match status" value="2"/>
</dbReference>
<dbReference type="InterPro" id="IPR045851">
    <property type="entry name" value="AMP-bd_C_sf"/>
</dbReference>
<comment type="catalytic activity">
    <reaction evidence="23">
        <text>sulcatone + NADPH + O2 + H(+) = 4-methylpent-3-en-1-yl acetate + NADP(+) + H2O</text>
        <dbReference type="Rhea" id="RHEA:54864"/>
        <dbReference type="ChEBI" id="CHEBI:15377"/>
        <dbReference type="ChEBI" id="CHEBI:15378"/>
        <dbReference type="ChEBI" id="CHEBI:15379"/>
        <dbReference type="ChEBI" id="CHEBI:16310"/>
        <dbReference type="ChEBI" id="CHEBI:57783"/>
        <dbReference type="ChEBI" id="CHEBI:58349"/>
        <dbReference type="ChEBI" id="CHEBI:138373"/>
    </reaction>
    <physiologicalReaction direction="left-to-right" evidence="23">
        <dbReference type="Rhea" id="RHEA:54865"/>
    </physiologicalReaction>
</comment>
<dbReference type="PROSITE" id="PS50929">
    <property type="entry name" value="ABC_TM1F"/>
    <property type="match status" value="1"/>
</dbReference>
<evidence type="ECO:0000256" key="24">
    <source>
        <dbReference type="ARBA" id="ARBA00047864"/>
    </source>
</evidence>
<feature type="transmembrane region" description="Helical" evidence="35">
    <location>
        <begin position="1350"/>
        <end position="1366"/>
    </location>
</feature>
<evidence type="ECO:0000256" key="30">
    <source>
        <dbReference type="ARBA" id="ARBA00048990"/>
    </source>
</evidence>
<evidence type="ECO:0000256" key="14">
    <source>
        <dbReference type="ARBA" id="ARBA00023002"/>
    </source>
</evidence>
<evidence type="ECO:0000256" key="1">
    <source>
        <dbReference type="ARBA" id="ARBA00001974"/>
    </source>
</evidence>
<evidence type="ECO:0000256" key="11">
    <source>
        <dbReference type="ARBA" id="ARBA00022848"/>
    </source>
</evidence>
<dbReference type="Pfam" id="PF00743">
    <property type="entry name" value="FMO-like"/>
    <property type="match status" value="1"/>
</dbReference>
<evidence type="ECO:0000256" key="9">
    <source>
        <dbReference type="ARBA" id="ARBA00022824"/>
    </source>
</evidence>
<keyword evidence="7 33" id="KW-0285">Flavoprotein</keyword>
<comment type="function">
    <text evidence="19">Broad spectrum monooxygenase that catalyzes the oxygenation of a wide variety of nitrogen- and sulfur-containing compounds including xenobiotics. Catalyzes the S-oxygenation of hypotaurine to produce taurine, an organic osmolyte involved in cell volume regulation as well as a variety of cytoprotective and developmental processes. In vitro, catalyzes the N-oxygenation of trimethylamine (TMA) to produce trimethylamine N-oxide (TMAO) and could therefore participate to the detoxification of this compound that is generated by the action of gut microbiota from dietary precursors such as choline, choline containing compounds, betaine or L-carnitine.</text>
</comment>
<evidence type="ECO:0000256" key="26">
    <source>
        <dbReference type="ARBA" id="ARBA00048041"/>
    </source>
</evidence>
<proteinExistence type="inferred from homology"/>
<comment type="catalytic activity">
    <reaction evidence="20">
        <text>hypotaurine + NADH + O2 + H(+) = taurine + NAD(+) + H2O</text>
        <dbReference type="Rhea" id="RHEA:74111"/>
        <dbReference type="ChEBI" id="CHEBI:15377"/>
        <dbReference type="ChEBI" id="CHEBI:15378"/>
        <dbReference type="ChEBI" id="CHEBI:15379"/>
        <dbReference type="ChEBI" id="CHEBI:57540"/>
        <dbReference type="ChEBI" id="CHEBI:57853"/>
        <dbReference type="ChEBI" id="CHEBI:57945"/>
        <dbReference type="ChEBI" id="CHEBI:507393"/>
        <dbReference type="EC" id="1.14.13.8"/>
    </reaction>
    <physiologicalReaction direction="left-to-right" evidence="20">
        <dbReference type="Rhea" id="RHEA:74112"/>
    </physiologicalReaction>
</comment>